<dbReference type="PANTHER" id="PTHR43747">
    <property type="entry name" value="FAD-BINDING PROTEIN"/>
    <property type="match status" value="1"/>
</dbReference>
<dbReference type="PANTHER" id="PTHR43747:SF4">
    <property type="entry name" value="FLAVIN-DEPENDENT TRYPTOPHAN HALOGENASE"/>
    <property type="match status" value="1"/>
</dbReference>
<dbReference type="Pfam" id="PF04820">
    <property type="entry name" value="Trp_halogenase"/>
    <property type="match status" value="1"/>
</dbReference>
<gene>
    <name evidence="1" type="ORF">OJ996_06885</name>
</gene>
<dbReference type="SUPFAM" id="SSF51905">
    <property type="entry name" value="FAD/NAD(P)-binding domain"/>
    <property type="match status" value="1"/>
</dbReference>
<protein>
    <submittedName>
        <fullName evidence="1">Tryptophan 7-halogenase</fullName>
    </submittedName>
</protein>
<reference evidence="1" key="1">
    <citation type="submission" date="2022-10" db="EMBL/GenBank/DDBJ databases">
        <title>Luteolibacter sp. GHJ8, whole genome shotgun sequencing project.</title>
        <authorList>
            <person name="Zhao G."/>
            <person name="Shen L."/>
        </authorList>
    </citation>
    <scope>NUCLEOTIDE SEQUENCE</scope>
    <source>
        <strain evidence="1">GHJ8</strain>
    </source>
</reference>
<dbReference type="InterPro" id="IPR036188">
    <property type="entry name" value="FAD/NAD-bd_sf"/>
</dbReference>
<dbReference type="EMBL" id="JAPDDR010000003">
    <property type="protein sequence ID" value="MCW1913289.1"/>
    <property type="molecule type" value="Genomic_DNA"/>
</dbReference>
<keyword evidence="2" id="KW-1185">Reference proteome</keyword>
<evidence type="ECO:0000313" key="1">
    <source>
        <dbReference type="EMBL" id="MCW1913289.1"/>
    </source>
</evidence>
<dbReference type="RefSeq" id="WP_264512590.1">
    <property type="nucleotide sequence ID" value="NZ_JAPDDR010000003.1"/>
</dbReference>
<sequence length="502" mass="54329">MNASLVRQVVVLGSGTDALLTAASLKRQLPGLGVTLLRDPAAEAADPIGESTTPAVLQQISRVLGLQGQDIHLRARPVWTLGYKCLWGARGSFFRGFDQTFSQGLNGFRTEPGYLAAATGLDSCSPSIALMAAGKLFPKDGANAFKPLEHLTGMNFRTELLDDLLLKLCQVLGIAVREGRPVAIEQAPQRLVLADGGSLEADLFFDAAGSARPLSTLAGNSGWVSYEDAAPCTRAVTVLRRRGSEPIRPFTTLETQDAGWRWRIEHDDAVGLALAWAPEFMEEEEACAQLLAKADDSSAVTRIHHWNNGRLTSPWQGAVIAVGDAGGFLPPMASLRIGMLLFQVNWLVRLLAETDGRVGDASAASYNTIAAEAWDELRDFHAIHHRYNTASDSPFWTRARETVAPRSCAPLVDLYQSIGPSQLLAQFIPSWPGAIGIDSWIAALLGMGVPFRHQPEIPAPEKKAWESLCEQRRAMAKQAVPAELCIGAARRAMRPEPRAAFP</sequence>
<proteinExistence type="predicted"/>
<dbReference type="Proteomes" id="UP001165653">
    <property type="component" value="Unassembled WGS sequence"/>
</dbReference>
<dbReference type="Gene3D" id="3.50.50.60">
    <property type="entry name" value="FAD/NAD(P)-binding domain"/>
    <property type="match status" value="1"/>
</dbReference>
<evidence type="ECO:0000313" key="2">
    <source>
        <dbReference type="Proteomes" id="UP001165653"/>
    </source>
</evidence>
<organism evidence="1 2">
    <name type="scientific">Luteolibacter rhizosphaerae</name>
    <dbReference type="NCBI Taxonomy" id="2989719"/>
    <lineage>
        <taxon>Bacteria</taxon>
        <taxon>Pseudomonadati</taxon>
        <taxon>Verrucomicrobiota</taxon>
        <taxon>Verrucomicrobiia</taxon>
        <taxon>Verrucomicrobiales</taxon>
        <taxon>Verrucomicrobiaceae</taxon>
        <taxon>Luteolibacter</taxon>
    </lineage>
</organism>
<name>A0ABT3G1B6_9BACT</name>
<dbReference type="InterPro" id="IPR006905">
    <property type="entry name" value="Flavin_halogenase"/>
</dbReference>
<dbReference type="InterPro" id="IPR050816">
    <property type="entry name" value="Flavin-dep_Halogenase_NPB"/>
</dbReference>
<comment type="caution">
    <text evidence="1">The sequence shown here is derived from an EMBL/GenBank/DDBJ whole genome shotgun (WGS) entry which is preliminary data.</text>
</comment>
<accession>A0ABT3G1B6</accession>